<protein>
    <submittedName>
        <fullName evidence="1">Uncharacterized protein</fullName>
    </submittedName>
</protein>
<evidence type="ECO:0000313" key="1">
    <source>
        <dbReference type="EMBL" id="AXK61173.1"/>
    </source>
</evidence>
<gene>
    <name evidence="1" type="ORF">C0J27_05585</name>
</gene>
<reference evidence="1 2" key="1">
    <citation type="submission" date="2017-12" db="EMBL/GenBank/DDBJ databases">
        <title>Chromulinavorax destructans is a abundant pathogen of dominant heterotrophic picoflagllates.</title>
        <authorList>
            <person name="Deeg C.M."/>
            <person name="Zimmer M."/>
            <person name="Suttle C.A."/>
        </authorList>
    </citation>
    <scope>NUCLEOTIDE SEQUENCE [LARGE SCALE GENOMIC DNA]</scope>
    <source>
        <strain evidence="1 2">SeV1</strain>
    </source>
</reference>
<evidence type="ECO:0000313" key="2">
    <source>
        <dbReference type="Proteomes" id="UP000254834"/>
    </source>
</evidence>
<organism evidence="1 2">
    <name type="scientific">Candidatus Chromulinivorax destructor</name>
    <dbReference type="NCBI Taxonomy" id="2066483"/>
    <lineage>
        <taxon>Bacteria</taxon>
        <taxon>Candidatus Babelota</taxon>
        <taxon>Candidatus Babeliae</taxon>
        <taxon>Candidatus Babeliales</taxon>
        <taxon>Candidatus Chromulinivoraceae</taxon>
        <taxon>Candidatus Chromulinivorax</taxon>
    </lineage>
</organism>
<dbReference type="EMBL" id="CP025544">
    <property type="protein sequence ID" value="AXK61173.1"/>
    <property type="molecule type" value="Genomic_DNA"/>
</dbReference>
<sequence>MSFIKILLITGISMQNAIRLFFIIFIGLQSMLCHAAMQASYQSEEFIVHRYVPKLSQLAGAQFAVHLKNMIDKDVQEDDPLFQKNYSIMSSFIALNLHMQ</sequence>
<dbReference type="AlphaFoldDB" id="A0A345ZD06"/>
<name>A0A345ZD06_9BACT</name>
<keyword evidence="2" id="KW-1185">Reference proteome</keyword>
<accession>A0A345ZD06</accession>
<dbReference type="Proteomes" id="UP000254834">
    <property type="component" value="Chromosome"/>
</dbReference>
<proteinExistence type="predicted"/>
<dbReference type="KEGG" id="cdes:C0J27_05585"/>